<evidence type="ECO:0000313" key="2">
    <source>
        <dbReference type="EMBL" id="VYU21631.1"/>
    </source>
</evidence>
<proteinExistence type="predicted"/>
<accession>A0A6N3D4A4</accession>
<dbReference type="RefSeq" id="WP_156719877.1">
    <property type="nucleotide sequence ID" value="NZ_CACRUF010000044.1"/>
</dbReference>
<protein>
    <submittedName>
        <fullName evidence="2">Uncharacterized protein</fullName>
    </submittedName>
</protein>
<evidence type="ECO:0000256" key="1">
    <source>
        <dbReference type="SAM" id="SignalP"/>
    </source>
</evidence>
<dbReference type="EMBL" id="CACRUF010000044">
    <property type="protein sequence ID" value="VYU21631.1"/>
    <property type="molecule type" value="Genomic_DNA"/>
</dbReference>
<name>A0A6N3D4A4_9FIRM</name>
<organism evidence="2">
    <name type="scientific">Veillonella dispar</name>
    <dbReference type="NCBI Taxonomy" id="39778"/>
    <lineage>
        <taxon>Bacteria</taxon>
        <taxon>Bacillati</taxon>
        <taxon>Bacillota</taxon>
        <taxon>Negativicutes</taxon>
        <taxon>Veillonellales</taxon>
        <taxon>Veillonellaceae</taxon>
        <taxon>Veillonella</taxon>
    </lineage>
</organism>
<sequence>MKLGKIILLGSVLSLSLFANTIENVSAEDVWVFSTDNGRHIDYYVDRDSISGFKTADIRADVKIVANGKLINTDTYHFFHDQYIWFYTLNEGTAKGHANKASSSPIAESVLNVVREKGHYNF</sequence>
<feature type="chain" id="PRO_5038700323" evidence="1">
    <location>
        <begin position="20"/>
        <end position="122"/>
    </location>
</feature>
<gene>
    <name evidence="2" type="ORF">VDLFYP95_01808</name>
</gene>
<dbReference type="AlphaFoldDB" id="A0A6N3D4A4"/>
<reference evidence="2" key="1">
    <citation type="submission" date="2019-11" db="EMBL/GenBank/DDBJ databases">
        <authorList>
            <person name="Feng L."/>
        </authorList>
    </citation>
    <scope>NUCLEOTIDE SEQUENCE</scope>
    <source>
        <strain evidence="2">VdisparLFYP95</strain>
    </source>
</reference>
<keyword evidence="1" id="KW-0732">Signal</keyword>
<feature type="signal peptide" evidence="1">
    <location>
        <begin position="1"/>
        <end position="19"/>
    </location>
</feature>